<comment type="subcellular location">
    <subcellularLocation>
        <location evidence="11">Cell inner membrane</location>
        <topology evidence="11">Multi-pass membrane protein</topology>
    </subcellularLocation>
    <subcellularLocation>
        <location evidence="2">Membrane</location>
        <topology evidence="2">Multi-pass membrane protein</topology>
    </subcellularLocation>
</comment>
<dbReference type="PROSITE" id="PS00943">
    <property type="entry name" value="UBIA"/>
    <property type="match status" value="1"/>
</dbReference>
<evidence type="ECO:0000256" key="7">
    <source>
        <dbReference type="ARBA" id="ARBA00022688"/>
    </source>
</evidence>
<dbReference type="EC" id="2.5.1.39" evidence="11 12"/>
<dbReference type="CDD" id="cd13959">
    <property type="entry name" value="PT_UbiA_COQ2"/>
    <property type="match status" value="1"/>
</dbReference>
<feature type="transmembrane region" description="Helical" evidence="11">
    <location>
        <begin position="107"/>
        <end position="128"/>
    </location>
</feature>
<evidence type="ECO:0000256" key="9">
    <source>
        <dbReference type="ARBA" id="ARBA00022989"/>
    </source>
</evidence>
<dbReference type="InterPro" id="IPR044878">
    <property type="entry name" value="UbiA_sf"/>
</dbReference>
<feature type="transmembrane region" description="Helical" evidence="11">
    <location>
        <begin position="39"/>
        <end position="59"/>
    </location>
</feature>
<evidence type="ECO:0000256" key="11">
    <source>
        <dbReference type="HAMAP-Rule" id="MF_01635"/>
    </source>
</evidence>
<dbReference type="InterPro" id="IPR006370">
    <property type="entry name" value="HB_polyprenyltransferase-like"/>
</dbReference>
<dbReference type="Proteomes" id="UP000530564">
    <property type="component" value="Unassembled WGS sequence"/>
</dbReference>
<comment type="caution">
    <text evidence="13">The sequence shown here is derived from an EMBL/GenBank/DDBJ whole genome shotgun (WGS) entry which is preliminary data.</text>
</comment>
<comment type="function">
    <text evidence="11">Catalyzes the prenylation of para-hydroxybenzoate (PHB) with an all-trans polyprenyl group. Mediates the second step in the final reaction sequence of ubiquinone-8 (UQ-8) biosynthesis, which is the condensation of the polyisoprenoid side chain with PHB, generating the first membrane-bound Q intermediate 3-octaprenyl-4-hydroxybenzoate.</text>
</comment>
<evidence type="ECO:0000256" key="3">
    <source>
        <dbReference type="ARBA" id="ARBA00005985"/>
    </source>
</evidence>
<dbReference type="FunFam" id="1.10.357.140:FF:000008">
    <property type="entry name" value="4-hydroxybenzoate octaprenyltransferase"/>
    <property type="match status" value="1"/>
</dbReference>
<dbReference type="EMBL" id="JACIDK010000002">
    <property type="protein sequence ID" value="MBB3890555.1"/>
    <property type="molecule type" value="Genomic_DNA"/>
</dbReference>
<dbReference type="PANTHER" id="PTHR11048">
    <property type="entry name" value="PRENYLTRANSFERASES"/>
    <property type="match status" value="1"/>
</dbReference>
<evidence type="ECO:0000256" key="1">
    <source>
        <dbReference type="ARBA" id="ARBA00001946"/>
    </source>
</evidence>
<name>A0A839ZVP5_9CAUL</name>
<dbReference type="AlphaFoldDB" id="A0A839ZVP5"/>
<feature type="transmembrane region" description="Helical" evidence="11">
    <location>
        <begin position="227"/>
        <end position="248"/>
    </location>
</feature>
<evidence type="ECO:0000256" key="6">
    <source>
        <dbReference type="ARBA" id="ARBA00022679"/>
    </source>
</evidence>
<feature type="transmembrane region" description="Helical" evidence="11">
    <location>
        <begin position="283"/>
        <end position="302"/>
    </location>
</feature>
<gene>
    <name evidence="11" type="primary">ubiA</name>
    <name evidence="13" type="ORF">GGQ61_001272</name>
</gene>
<evidence type="ECO:0000313" key="13">
    <source>
        <dbReference type="EMBL" id="MBB3890555.1"/>
    </source>
</evidence>
<dbReference type="Pfam" id="PF01040">
    <property type="entry name" value="UbiA"/>
    <property type="match status" value="1"/>
</dbReference>
<dbReference type="NCBIfam" id="TIGR01474">
    <property type="entry name" value="ubiA_proteo"/>
    <property type="match status" value="1"/>
</dbReference>
<dbReference type="Gene3D" id="1.20.120.1780">
    <property type="entry name" value="UbiA prenyltransferase"/>
    <property type="match status" value="1"/>
</dbReference>
<evidence type="ECO:0000256" key="10">
    <source>
        <dbReference type="ARBA" id="ARBA00023136"/>
    </source>
</evidence>
<dbReference type="GO" id="GO:0005886">
    <property type="term" value="C:plasma membrane"/>
    <property type="evidence" value="ECO:0007669"/>
    <property type="project" value="UniProtKB-SubCell"/>
</dbReference>
<comment type="cofactor">
    <cofactor evidence="1 11">
        <name>Mg(2+)</name>
        <dbReference type="ChEBI" id="CHEBI:18420"/>
    </cofactor>
</comment>
<proteinExistence type="inferred from homology"/>
<keyword evidence="9 11" id="KW-1133">Transmembrane helix</keyword>
<protein>
    <recommendedName>
        <fullName evidence="11 12">4-hydroxybenzoate octaprenyltransferase</fullName>
        <ecNumber evidence="11 12">2.5.1.39</ecNumber>
    </recommendedName>
    <alternativeName>
        <fullName evidence="11">4-HB polyprenyltransferase</fullName>
    </alternativeName>
</protein>
<evidence type="ECO:0000256" key="5">
    <source>
        <dbReference type="ARBA" id="ARBA00022519"/>
    </source>
</evidence>
<comment type="catalytic activity">
    <reaction evidence="11">
        <text>all-trans-octaprenyl diphosphate + 4-hydroxybenzoate = 4-hydroxy-3-(all-trans-octaprenyl)benzoate + diphosphate</text>
        <dbReference type="Rhea" id="RHEA:27782"/>
        <dbReference type="ChEBI" id="CHEBI:1617"/>
        <dbReference type="ChEBI" id="CHEBI:17879"/>
        <dbReference type="ChEBI" id="CHEBI:33019"/>
        <dbReference type="ChEBI" id="CHEBI:57711"/>
        <dbReference type="EC" id="2.5.1.39"/>
    </reaction>
</comment>
<keyword evidence="6 11" id="KW-0808">Transferase</keyword>
<comment type="similarity">
    <text evidence="3 11">Belongs to the UbiA prenyltransferase family.</text>
</comment>
<dbReference type="InterPro" id="IPR039653">
    <property type="entry name" value="Prenyltransferase"/>
</dbReference>
<evidence type="ECO:0000256" key="2">
    <source>
        <dbReference type="ARBA" id="ARBA00004141"/>
    </source>
</evidence>
<keyword evidence="11" id="KW-0460">Magnesium</keyword>
<reference evidence="13 14" key="1">
    <citation type="submission" date="2020-08" db="EMBL/GenBank/DDBJ databases">
        <title>Genomic Encyclopedia of Type Strains, Phase IV (KMG-IV): sequencing the most valuable type-strain genomes for metagenomic binning, comparative biology and taxonomic classification.</title>
        <authorList>
            <person name="Goeker M."/>
        </authorList>
    </citation>
    <scope>NUCLEOTIDE SEQUENCE [LARGE SCALE GENOMIC DNA]</scope>
    <source>
        <strain evidence="13 14">DSM 21793</strain>
    </source>
</reference>
<keyword evidence="10 11" id="KW-0472">Membrane</keyword>
<evidence type="ECO:0000313" key="14">
    <source>
        <dbReference type="Proteomes" id="UP000530564"/>
    </source>
</evidence>
<dbReference type="InterPro" id="IPR030470">
    <property type="entry name" value="UbiA_prenylTrfase_CS"/>
</dbReference>
<keyword evidence="14" id="KW-1185">Reference proteome</keyword>
<accession>A0A839ZVP5</accession>
<sequence>MTAVSRRDLTDIHRGDWVDRRLPQAMRPYARLARLDRPVGIWLTLFPCWAALFQAAHGLPGIRDFLVFTLGAFLMRSAGSTINDIADRNFDGHVERTRLRPLANGEIGIPSAVLFMVVQLALAASLLVVLSPDTRLLALCVVPLVFIYPFCKRFTYWPQAVLGAAFNWGMLMAWSQVAGHVPVGAVLMWAGAVAWQIGYDTAYAYVDARDDKRLGLKSTAILFGSRGKVCIALFYGLTLAAWSLGGWMLGMSELYAIGMMVIAVHLAWQAWRFDLDRPEISYRLFLANILTGALLAVAAFVGTF</sequence>
<feature type="transmembrane region" description="Helical" evidence="11">
    <location>
        <begin position="186"/>
        <end position="206"/>
    </location>
</feature>
<dbReference type="InterPro" id="IPR000537">
    <property type="entry name" value="UbiA_prenyltransferase"/>
</dbReference>
<comment type="pathway">
    <text evidence="11">Cofactor biosynthesis; ubiquinone biosynthesis.</text>
</comment>
<dbReference type="Gene3D" id="1.10.357.140">
    <property type="entry name" value="UbiA prenyltransferase"/>
    <property type="match status" value="1"/>
</dbReference>
<dbReference type="HAMAP" id="MF_01635">
    <property type="entry name" value="UbiA"/>
    <property type="match status" value="1"/>
</dbReference>
<dbReference type="PANTHER" id="PTHR11048:SF28">
    <property type="entry name" value="4-HYDROXYBENZOATE POLYPRENYLTRANSFERASE, MITOCHONDRIAL"/>
    <property type="match status" value="1"/>
</dbReference>
<feature type="transmembrane region" description="Helical" evidence="11">
    <location>
        <begin position="254"/>
        <end position="271"/>
    </location>
</feature>
<keyword evidence="8 11" id="KW-0812">Transmembrane</keyword>
<evidence type="ECO:0000256" key="4">
    <source>
        <dbReference type="ARBA" id="ARBA00022475"/>
    </source>
</evidence>
<evidence type="ECO:0000256" key="12">
    <source>
        <dbReference type="NCBIfam" id="TIGR01474"/>
    </source>
</evidence>
<dbReference type="UniPathway" id="UPA00232"/>
<organism evidence="13 14">
    <name type="scientific">Phenylobacterium haematophilum</name>
    <dbReference type="NCBI Taxonomy" id="98513"/>
    <lineage>
        <taxon>Bacteria</taxon>
        <taxon>Pseudomonadati</taxon>
        <taxon>Pseudomonadota</taxon>
        <taxon>Alphaproteobacteria</taxon>
        <taxon>Caulobacterales</taxon>
        <taxon>Caulobacteraceae</taxon>
        <taxon>Phenylobacterium</taxon>
    </lineage>
</organism>
<feature type="transmembrane region" description="Helical" evidence="11">
    <location>
        <begin position="134"/>
        <end position="151"/>
    </location>
</feature>
<keyword evidence="5 11" id="KW-0997">Cell inner membrane</keyword>
<dbReference type="RefSeq" id="WP_183770798.1">
    <property type="nucleotide sequence ID" value="NZ_JACIDK010000002.1"/>
</dbReference>
<dbReference type="FunFam" id="1.20.120.1780:FF:000001">
    <property type="entry name" value="4-hydroxybenzoate octaprenyltransferase"/>
    <property type="match status" value="1"/>
</dbReference>
<keyword evidence="4 11" id="KW-1003">Cell membrane</keyword>
<dbReference type="GO" id="GO:0006744">
    <property type="term" value="P:ubiquinone biosynthetic process"/>
    <property type="evidence" value="ECO:0007669"/>
    <property type="project" value="UniProtKB-UniRule"/>
</dbReference>
<keyword evidence="7 11" id="KW-0831">Ubiquinone biosynthesis</keyword>
<evidence type="ECO:0000256" key="8">
    <source>
        <dbReference type="ARBA" id="ARBA00022692"/>
    </source>
</evidence>
<dbReference type="GO" id="GO:0008412">
    <property type="term" value="F:4-hydroxybenzoate polyprenyltransferase activity"/>
    <property type="evidence" value="ECO:0007669"/>
    <property type="project" value="UniProtKB-UniRule"/>
</dbReference>